<sequence>MKIAGYIIAALSLILMSCTGVRNIPFTSDEWRVHPTSGYIENSDSTCSFNLCSDKVECELLLIDSDTDALRYNGLKPYLNKICSHLEVVCDSILLYAPTKGLLIVEISENIPWKPRSLSANLSTDKPYTTWIRYNDVEDWNRKSDEIYTNVILDKRAKQLLIIDRLTYEEKDLAIIHIIQTKTPKFRRMGLPLWSGTWADVTDPTCLEPISNWIEGHRKMALENYRRGQMRDAN</sequence>
<keyword evidence="2" id="KW-1185">Reference proteome</keyword>
<dbReference type="Proteomes" id="UP001565200">
    <property type="component" value="Unassembled WGS sequence"/>
</dbReference>
<dbReference type="EMBL" id="JBCLPP010000023">
    <property type="protein sequence ID" value="MEY8245782.1"/>
    <property type="molecule type" value="Genomic_DNA"/>
</dbReference>
<comment type="caution">
    <text evidence="1">The sequence shown here is derived from an EMBL/GenBank/DDBJ whole genome shotgun (WGS) entry which is preliminary data.</text>
</comment>
<evidence type="ECO:0000313" key="1">
    <source>
        <dbReference type="EMBL" id="MEY8245782.1"/>
    </source>
</evidence>
<reference evidence="1 2" key="1">
    <citation type="submission" date="2024-03" db="EMBL/GenBank/DDBJ databases">
        <title>Mouse gut bacterial collection (mGBC) of GemPharmatech.</title>
        <authorList>
            <person name="He Y."/>
            <person name="Dong L."/>
            <person name="Wu D."/>
            <person name="Gao X."/>
            <person name="Lin Z."/>
        </authorList>
    </citation>
    <scope>NUCLEOTIDE SEQUENCE [LARGE SCALE GENOMIC DNA]</scope>
    <source>
        <strain evidence="1 2">54-13</strain>
    </source>
</reference>
<evidence type="ECO:0000313" key="2">
    <source>
        <dbReference type="Proteomes" id="UP001565200"/>
    </source>
</evidence>
<gene>
    <name evidence="1" type="ORF">AAK873_09180</name>
</gene>
<accession>A0ABV4D1F9</accession>
<proteinExistence type="predicted"/>
<protein>
    <recommendedName>
        <fullName evidence="3">Lipoprotein</fullName>
    </recommendedName>
</protein>
<organism evidence="1 2">
    <name type="scientific">Heminiphilus faecis</name>
    <dbReference type="NCBI Taxonomy" id="2601703"/>
    <lineage>
        <taxon>Bacteria</taxon>
        <taxon>Pseudomonadati</taxon>
        <taxon>Bacteroidota</taxon>
        <taxon>Bacteroidia</taxon>
        <taxon>Bacteroidales</taxon>
        <taxon>Muribaculaceae</taxon>
        <taxon>Heminiphilus</taxon>
    </lineage>
</organism>
<evidence type="ECO:0008006" key="3">
    <source>
        <dbReference type="Google" id="ProtNLM"/>
    </source>
</evidence>
<name>A0ABV4D1F9_9BACT</name>
<dbReference type="PROSITE" id="PS51257">
    <property type="entry name" value="PROKAR_LIPOPROTEIN"/>
    <property type="match status" value="1"/>
</dbReference>
<dbReference type="RefSeq" id="WP_128708099.1">
    <property type="nucleotide sequence ID" value="NZ_JBCLPP010000023.1"/>
</dbReference>